<feature type="chain" id="PRO_5041215668" evidence="2">
    <location>
        <begin position="36"/>
        <end position="339"/>
    </location>
</feature>
<feature type="compositionally biased region" description="Low complexity" evidence="1">
    <location>
        <begin position="62"/>
        <end position="103"/>
    </location>
</feature>
<reference evidence="3" key="1">
    <citation type="submission" date="2022-01" db="EMBL/GenBank/DDBJ databases">
        <title>Genome-Based Taxonomic Classification of the Phylum Actinobacteria.</title>
        <authorList>
            <person name="Gao Y."/>
        </authorList>
    </citation>
    <scope>NUCLEOTIDE SEQUENCE</scope>
    <source>
        <strain evidence="3">KLBMP 8922</strain>
    </source>
</reference>
<dbReference type="EMBL" id="JAKFHA010000007">
    <property type="protein sequence ID" value="MCF2528524.1"/>
    <property type="molecule type" value="Genomic_DNA"/>
</dbReference>
<dbReference type="Proteomes" id="UP001165378">
    <property type="component" value="Unassembled WGS sequence"/>
</dbReference>
<dbReference type="PROSITE" id="PS51257">
    <property type="entry name" value="PROKAR_LIPOPROTEIN"/>
    <property type="match status" value="1"/>
</dbReference>
<name>A0AA41U3Y6_9ACTN</name>
<dbReference type="PANTHER" id="PTHR21325:SF31">
    <property type="entry name" value="GH22081P-RELATED"/>
    <property type="match status" value="1"/>
</dbReference>
<dbReference type="InterPro" id="IPR038885">
    <property type="entry name" value="PLB1"/>
</dbReference>
<proteinExistence type="predicted"/>
<dbReference type="InterPro" id="IPR036514">
    <property type="entry name" value="SGNH_hydro_sf"/>
</dbReference>
<dbReference type="Gene3D" id="3.40.50.1110">
    <property type="entry name" value="SGNH hydrolase"/>
    <property type="match status" value="1"/>
</dbReference>
<evidence type="ECO:0000313" key="3">
    <source>
        <dbReference type="EMBL" id="MCF2528524.1"/>
    </source>
</evidence>
<organism evidence="3 4">
    <name type="scientific">Yinghuangia soli</name>
    <dbReference type="NCBI Taxonomy" id="2908204"/>
    <lineage>
        <taxon>Bacteria</taxon>
        <taxon>Bacillati</taxon>
        <taxon>Actinomycetota</taxon>
        <taxon>Actinomycetes</taxon>
        <taxon>Kitasatosporales</taxon>
        <taxon>Streptomycetaceae</taxon>
        <taxon>Yinghuangia</taxon>
    </lineage>
</organism>
<feature type="region of interest" description="Disordered" evidence="1">
    <location>
        <begin position="58"/>
        <end position="105"/>
    </location>
</feature>
<dbReference type="SUPFAM" id="SSF52266">
    <property type="entry name" value="SGNH hydrolase"/>
    <property type="match status" value="1"/>
</dbReference>
<dbReference type="PANTHER" id="PTHR21325">
    <property type="entry name" value="PHOSPHOLIPASE B, PLB1"/>
    <property type="match status" value="1"/>
</dbReference>
<accession>A0AA41U3Y6</accession>
<keyword evidence="4" id="KW-1185">Reference proteome</keyword>
<sequence length="339" mass="36119">MHEGRWGLRRTAPRRYRRAAGLLAALALAATAACATGSGGDRGTLPGAEDGLQARVQPTGTASAAPPAPSSAAPAKAPSSAAPSSFAPSSSAPAAGPFPRPRSMAALGDSITRGFDACSIPLKDCPSKSWATGDDVDSIARRLGLPSSAVFNDARTGARMNDLAGQARTAVGQHVEYVTVLMGANDACRDREDQMTPVSEFEAQLREGLGVLRNGLPGVRVLLVSVPDVIRLWEVAHGERLARAVWSRGVCQTALSDPESTKRDDVDRRQRVRDRVTAYNDVLRRVCAEWPGQCRYDGGAVNRHKFTKGDLSDWDWFHPSGQGHGIIAKLASEAGFRWQ</sequence>
<evidence type="ECO:0000256" key="1">
    <source>
        <dbReference type="SAM" id="MobiDB-lite"/>
    </source>
</evidence>
<evidence type="ECO:0000256" key="2">
    <source>
        <dbReference type="SAM" id="SignalP"/>
    </source>
</evidence>
<dbReference type="RefSeq" id="WP_235052692.1">
    <property type="nucleotide sequence ID" value="NZ_JAKFHA010000007.1"/>
</dbReference>
<protein>
    <submittedName>
        <fullName evidence="3">GDSL-type esterase/lipase family protein</fullName>
    </submittedName>
</protein>
<dbReference type="AlphaFoldDB" id="A0AA41U3Y6"/>
<dbReference type="InterPro" id="IPR001087">
    <property type="entry name" value="GDSL"/>
</dbReference>
<feature type="signal peptide" evidence="2">
    <location>
        <begin position="1"/>
        <end position="35"/>
    </location>
</feature>
<dbReference type="GO" id="GO:0004620">
    <property type="term" value="F:phospholipase activity"/>
    <property type="evidence" value="ECO:0007669"/>
    <property type="project" value="InterPro"/>
</dbReference>
<gene>
    <name evidence="3" type="ORF">LZ495_15020</name>
</gene>
<comment type="caution">
    <text evidence="3">The sequence shown here is derived from an EMBL/GenBank/DDBJ whole genome shotgun (WGS) entry which is preliminary data.</text>
</comment>
<keyword evidence="2" id="KW-0732">Signal</keyword>
<evidence type="ECO:0000313" key="4">
    <source>
        <dbReference type="Proteomes" id="UP001165378"/>
    </source>
</evidence>
<dbReference type="Pfam" id="PF00657">
    <property type="entry name" value="Lipase_GDSL"/>
    <property type="match status" value="1"/>
</dbReference>